<reference evidence="2 3" key="1">
    <citation type="submission" date="2019-12" db="EMBL/GenBank/DDBJ databases">
        <title>Snethiella sp. nov. sp. isolated from sea sand.</title>
        <authorList>
            <person name="Kim J."/>
            <person name="Jeong S.E."/>
            <person name="Jung H.S."/>
            <person name="Jeon C.O."/>
        </authorList>
    </citation>
    <scope>NUCLEOTIDE SEQUENCE [LARGE SCALE GENOMIC DNA]</scope>
    <source>
        <strain evidence="2 3">DP05</strain>
    </source>
</reference>
<sequence length="182" mass="20350">MTNPLKLRKQQPRSGFLTPMLRELRPIEHGLLQDHLQRLSPESRILRFGCPVSSVFIETYCQNKGRPKPIIFGALIGETLCGVVELRFGENIPQNVAELGISVEDDWQDTGIGTKLMEIALRCARDNGIAVLEVNFLPHNTAMRRLTQKFGANFSYQMGMTKAIIALPRSSYAVVAGSKRPQ</sequence>
<comment type="caution">
    <text evidence="2">The sequence shown here is derived from an EMBL/GenBank/DDBJ whole genome shotgun (WGS) entry which is preliminary data.</text>
</comment>
<dbReference type="EMBL" id="WTUW01000001">
    <property type="protein sequence ID" value="MZR29800.1"/>
    <property type="molecule type" value="Genomic_DNA"/>
</dbReference>
<dbReference type="CDD" id="cd04301">
    <property type="entry name" value="NAT_SF"/>
    <property type="match status" value="1"/>
</dbReference>
<keyword evidence="3" id="KW-1185">Reference proteome</keyword>
<dbReference type="PROSITE" id="PS51186">
    <property type="entry name" value="GNAT"/>
    <property type="match status" value="1"/>
</dbReference>
<accession>A0A6L8W5Z1</accession>
<keyword evidence="2" id="KW-0808">Transferase</keyword>
<dbReference type="GO" id="GO:0016747">
    <property type="term" value="F:acyltransferase activity, transferring groups other than amino-acyl groups"/>
    <property type="evidence" value="ECO:0007669"/>
    <property type="project" value="InterPro"/>
</dbReference>
<gene>
    <name evidence="2" type="ORF">GQE98_04035</name>
</gene>
<evidence type="ECO:0000259" key="1">
    <source>
        <dbReference type="PROSITE" id="PS51186"/>
    </source>
</evidence>
<evidence type="ECO:0000313" key="3">
    <source>
        <dbReference type="Proteomes" id="UP000476030"/>
    </source>
</evidence>
<dbReference type="InterPro" id="IPR016181">
    <property type="entry name" value="Acyl_CoA_acyltransferase"/>
</dbReference>
<protein>
    <submittedName>
        <fullName evidence="2">GNAT family N-acetyltransferase</fullName>
    </submittedName>
</protein>
<evidence type="ECO:0000313" key="2">
    <source>
        <dbReference type="EMBL" id="MZR29800.1"/>
    </source>
</evidence>
<dbReference type="Gene3D" id="3.40.630.30">
    <property type="match status" value="1"/>
</dbReference>
<dbReference type="Proteomes" id="UP000476030">
    <property type="component" value="Unassembled WGS sequence"/>
</dbReference>
<feature type="domain" description="N-acetyltransferase" evidence="1">
    <location>
        <begin position="19"/>
        <end position="181"/>
    </location>
</feature>
<dbReference type="RefSeq" id="WP_161314329.1">
    <property type="nucleotide sequence ID" value="NZ_WTUW01000001.1"/>
</dbReference>
<dbReference type="Pfam" id="PF00583">
    <property type="entry name" value="Acetyltransf_1"/>
    <property type="match status" value="1"/>
</dbReference>
<dbReference type="SUPFAM" id="SSF55729">
    <property type="entry name" value="Acyl-CoA N-acyltransferases (Nat)"/>
    <property type="match status" value="1"/>
</dbReference>
<dbReference type="AlphaFoldDB" id="A0A6L8W5Z1"/>
<proteinExistence type="predicted"/>
<organism evidence="2 3">
    <name type="scientific">Sneathiella litorea</name>
    <dbReference type="NCBI Taxonomy" id="2606216"/>
    <lineage>
        <taxon>Bacteria</taxon>
        <taxon>Pseudomonadati</taxon>
        <taxon>Pseudomonadota</taxon>
        <taxon>Alphaproteobacteria</taxon>
        <taxon>Sneathiellales</taxon>
        <taxon>Sneathiellaceae</taxon>
        <taxon>Sneathiella</taxon>
    </lineage>
</organism>
<name>A0A6L8W5Z1_9PROT</name>
<dbReference type="InterPro" id="IPR000182">
    <property type="entry name" value="GNAT_dom"/>
</dbReference>